<dbReference type="InterPro" id="IPR025668">
    <property type="entry name" value="Tnp_DDE_dom"/>
</dbReference>
<dbReference type="EMBL" id="JAVCWF010000003">
    <property type="protein sequence ID" value="MDQ7938789.1"/>
    <property type="molecule type" value="Genomic_DNA"/>
</dbReference>
<reference evidence="2 3" key="1">
    <citation type="journal article" date="2023" name="Int. J. Syst. Evol. Microbiol.">
        <title>Lactiplantibacillus brownii sp. nov., a novel psychrotolerant species isolated from sauerkraut.</title>
        <authorList>
            <person name="Heng Y.C."/>
            <person name="Silvaraju S."/>
            <person name="Lee J.K.Y."/>
            <person name="Kittelmann S."/>
        </authorList>
    </citation>
    <scope>NUCLEOTIDE SEQUENCE [LARGE SCALE GENOMIC DNA]</scope>
    <source>
        <strain evidence="2 3">WILCCON 0030</strain>
    </source>
</reference>
<evidence type="ECO:0000313" key="2">
    <source>
        <dbReference type="EMBL" id="MDQ7938789.1"/>
    </source>
</evidence>
<dbReference type="RefSeq" id="WP_308704533.1">
    <property type="nucleotide sequence ID" value="NZ_JAVCWF010000003.1"/>
</dbReference>
<dbReference type="NCBIfam" id="NF033520">
    <property type="entry name" value="transpos_IS982"/>
    <property type="match status" value="1"/>
</dbReference>
<name>A0ABU1ACT2_9LACO</name>
<dbReference type="Pfam" id="PF13612">
    <property type="entry name" value="DDE_Tnp_1_3"/>
    <property type="match status" value="1"/>
</dbReference>
<sequence length="293" mass="33642">MLNHPKFKQIRHELQGNYHYFYQLCQSLYQRYCPRCVTQRRNVAHVKIDDCRLLALLCLQTTLGIQSQRRFWRLMTAFMPQKITISRSRFNRRALQLLPVVNAIRTGLTREAAQPGQIAIIDSLPNPLCEPVRKFRARIFAGQANIGYNATKQMSFYGFKTHMLVTTDGYILNYVVTAASVHDTKVAVSLIDDCPCPIVLADVGYVGKRLGAEFKQLGYTLWTPYRSNMKGGAKEHNKRALKALRRTIESRFSTLVSDFEIETNLTRSAFGFQLKIELAILVYNLGFFNFVTN</sequence>
<organism evidence="2 3">
    <name type="scientific">Lactiplantibacillus brownii</name>
    <dbReference type="NCBI Taxonomy" id="3069269"/>
    <lineage>
        <taxon>Bacteria</taxon>
        <taxon>Bacillati</taxon>
        <taxon>Bacillota</taxon>
        <taxon>Bacilli</taxon>
        <taxon>Lactobacillales</taxon>
        <taxon>Lactobacillaceae</taxon>
        <taxon>Lactiplantibacillus</taxon>
    </lineage>
</organism>
<gene>
    <name evidence="2" type="ORF">RA086_14360</name>
</gene>
<dbReference type="Proteomes" id="UP001227831">
    <property type="component" value="Unassembled WGS sequence"/>
</dbReference>
<accession>A0ABU1ACT2</accession>
<comment type="caution">
    <text evidence="2">The sequence shown here is derived from an EMBL/GenBank/DDBJ whole genome shotgun (WGS) entry which is preliminary data.</text>
</comment>
<keyword evidence="3" id="KW-1185">Reference proteome</keyword>
<proteinExistence type="predicted"/>
<evidence type="ECO:0000313" key="3">
    <source>
        <dbReference type="Proteomes" id="UP001227831"/>
    </source>
</evidence>
<feature type="domain" description="Transposase DDE" evidence="1">
    <location>
        <begin position="114"/>
        <end position="267"/>
    </location>
</feature>
<evidence type="ECO:0000259" key="1">
    <source>
        <dbReference type="Pfam" id="PF13612"/>
    </source>
</evidence>
<protein>
    <submittedName>
        <fullName evidence="2">IS982-like element ISLpl4 family transposase</fullName>
    </submittedName>
</protein>